<evidence type="ECO:0000256" key="16">
    <source>
        <dbReference type="ARBA" id="ARBA00023170"/>
    </source>
</evidence>
<keyword evidence="10" id="KW-0677">Repeat</keyword>
<dbReference type="SUPFAM" id="SSF55785">
    <property type="entry name" value="PYP-like sensor domain (PAS domain)"/>
    <property type="match status" value="2"/>
</dbReference>
<feature type="domain" description="PAS" evidence="17">
    <location>
        <begin position="175"/>
        <end position="248"/>
    </location>
</feature>
<dbReference type="SMART" id="SM00086">
    <property type="entry name" value="PAC"/>
    <property type="match status" value="2"/>
</dbReference>
<evidence type="ECO:0000256" key="10">
    <source>
        <dbReference type="ARBA" id="ARBA00022737"/>
    </source>
</evidence>
<dbReference type="InterPro" id="IPR003018">
    <property type="entry name" value="GAF"/>
</dbReference>
<sequence length="633" mass="69887">MPSYEQMVRRQRLLGRFGAFALQSEDLDQVLEEACRLVAEALGVERAKILEIQGDDLLVRAGVGWGPDVVGVVRLSMRDHSSESFSIAERRPVFARDIREDDRFDVPAFMKEAGVVALVNVPIFLPGDRAFGLLQVASMEPREFGDEDAECLRTYSTLLGPVIDRLQKVASLRETREVFKLIVENARDYAIFVTDPDGLITHWFRGAEAVFGWSEEEARGLPASVMFTPEDLAAGDDVKELETARTQGSAPDVRWHVRKGGSRAFIHGSTIALRGTSGELQGFFKIGQDVTGRHEGERALERGRARLQALVEGIPQLVWRASDDGEWLWSSRQWSAFTGLSEGDSEGLGWIEAVHPEDRAQVRAAWRGTGARSSLEMECRIRRAGDGSYRWFAMRASPVAAVSGETSREWLGTFTDIHDLRRLQDVQQVLVRELQHRTRNLLGVVSSVAAQTAATASSVPNFEARFNSRISALSRAQGLLSTSEDTPVSLGRLVDLELRALGPDILHGRVEVGGPETPLPAAAVQTLALALHELATNARKHGALASDEGTLSVKWAVEEGDAPAPHRIVRIEWLERGPERIPGSKPERRGYGRELIEDALPYALDARTKFELEAHGLRCLIELPLEDPPRAGT</sequence>
<keyword evidence="11" id="KW-0547">Nucleotide-binding</keyword>
<dbReference type="Pfam" id="PF00989">
    <property type="entry name" value="PAS"/>
    <property type="match status" value="1"/>
</dbReference>
<dbReference type="InterPro" id="IPR013655">
    <property type="entry name" value="PAS_fold_3"/>
</dbReference>
<keyword evidence="5" id="KW-0597">Phosphoprotein</keyword>
<dbReference type="RefSeq" id="WP_309392779.1">
    <property type="nucleotide sequence ID" value="NZ_JADBEO010000030.1"/>
</dbReference>
<keyword evidence="12" id="KW-0418">Kinase</keyword>
<keyword evidence="15" id="KW-0843">Virulence</keyword>
<dbReference type="InterPro" id="IPR013767">
    <property type="entry name" value="PAS_fold"/>
</dbReference>
<keyword evidence="9" id="KW-0808">Transferase</keyword>
<evidence type="ECO:0000313" key="19">
    <source>
        <dbReference type="EMBL" id="MDR4307690.1"/>
    </source>
</evidence>
<dbReference type="NCBIfam" id="TIGR00229">
    <property type="entry name" value="sensory_box"/>
    <property type="match status" value="2"/>
</dbReference>
<dbReference type="Pfam" id="PF07536">
    <property type="entry name" value="HWE_HK"/>
    <property type="match status" value="1"/>
</dbReference>
<dbReference type="SUPFAM" id="SSF55781">
    <property type="entry name" value="GAF domain-like"/>
    <property type="match status" value="1"/>
</dbReference>
<evidence type="ECO:0000256" key="14">
    <source>
        <dbReference type="ARBA" id="ARBA00022991"/>
    </source>
</evidence>
<dbReference type="PANTHER" id="PTHR41523:SF8">
    <property type="entry name" value="ETHYLENE RESPONSE SENSOR PROTEIN"/>
    <property type="match status" value="1"/>
</dbReference>
<keyword evidence="16" id="KW-0675">Receptor</keyword>
<keyword evidence="4" id="KW-0600">Photoreceptor protein</keyword>
<evidence type="ECO:0000256" key="11">
    <source>
        <dbReference type="ARBA" id="ARBA00022741"/>
    </source>
</evidence>
<dbReference type="EMBL" id="JADBEO010000030">
    <property type="protein sequence ID" value="MDR4307690.1"/>
    <property type="molecule type" value="Genomic_DNA"/>
</dbReference>
<feature type="domain" description="PAS" evidence="17">
    <location>
        <begin position="303"/>
        <end position="378"/>
    </location>
</feature>
<dbReference type="SMART" id="SM00911">
    <property type="entry name" value="HWE_HK"/>
    <property type="match status" value="1"/>
</dbReference>
<keyword evidence="13" id="KW-0067">ATP-binding</keyword>
<name>A0ABU1DI34_9HYPH</name>
<dbReference type="InterPro" id="IPR011102">
    <property type="entry name" value="Sig_transdc_His_kinase_HWE"/>
</dbReference>
<evidence type="ECO:0000256" key="15">
    <source>
        <dbReference type="ARBA" id="ARBA00023026"/>
    </source>
</evidence>
<evidence type="ECO:0000259" key="17">
    <source>
        <dbReference type="PROSITE" id="PS50112"/>
    </source>
</evidence>
<dbReference type="PROSITE" id="PS50112">
    <property type="entry name" value="PAS"/>
    <property type="match status" value="2"/>
</dbReference>
<evidence type="ECO:0000256" key="7">
    <source>
        <dbReference type="ARBA" id="ARBA00022630"/>
    </source>
</evidence>
<dbReference type="InterPro" id="IPR035965">
    <property type="entry name" value="PAS-like_dom_sf"/>
</dbReference>
<dbReference type="CDD" id="cd00130">
    <property type="entry name" value="PAS"/>
    <property type="match status" value="2"/>
</dbReference>
<keyword evidence="14" id="KW-0157">Chromophore</keyword>
<evidence type="ECO:0000256" key="13">
    <source>
        <dbReference type="ARBA" id="ARBA00022840"/>
    </source>
</evidence>
<keyword evidence="6" id="KW-0716">Sensory transduction</keyword>
<dbReference type="InterPro" id="IPR000700">
    <property type="entry name" value="PAS-assoc_C"/>
</dbReference>
<evidence type="ECO:0000313" key="20">
    <source>
        <dbReference type="Proteomes" id="UP001181622"/>
    </source>
</evidence>
<dbReference type="Gene3D" id="3.30.450.40">
    <property type="match status" value="1"/>
</dbReference>
<accession>A0ABU1DI34</accession>
<evidence type="ECO:0000256" key="6">
    <source>
        <dbReference type="ARBA" id="ARBA00022606"/>
    </source>
</evidence>
<evidence type="ECO:0000256" key="8">
    <source>
        <dbReference type="ARBA" id="ARBA00022643"/>
    </source>
</evidence>
<dbReference type="Proteomes" id="UP001181622">
    <property type="component" value="Unassembled WGS sequence"/>
</dbReference>
<evidence type="ECO:0000256" key="12">
    <source>
        <dbReference type="ARBA" id="ARBA00022777"/>
    </source>
</evidence>
<evidence type="ECO:0000256" key="4">
    <source>
        <dbReference type="ARBA" id="ARBA00022543"/>
    </source>
</evidence>
<feature type="domain" description="PAC" evidence="18">
    <location>
        <begin position="375"/>
        <end position="429"/>
    </location>
</feature>
<evidence type="ECO:0000259" key="18">
    <source>
        <dbReference type="PROSITE" id="PS50113"/>
    </source>
</evidence>
<evidence type="ECO:0000256" key="2">
    <source>
        <dbReference type="ARBA" id="ARBA00012438"/>
    </source>
</evidence>
<dbReference type="Gene3D" id="3.30.565.10">
    <property type="entry name" value="Histidine kinase-like ATPase, C-terminal domain"/>
    <property type="match status" value="1"/>
</dbReference>
<feature type="domain" description="PAC" evidence="18">
    <location>
        <begin position="249"/>
        <end position="302"/>
    </location>
</feature>
<evidence type="ECO:0000256" key="1">
    <source>
        <dbReference type="ARBA" id="ARBA00000085"/>
    </source>
</evidence>
<protein>
    <recommendedName>
        <fullName evidence="3">Blue-light-activated histidine kinase</fullName>
        <ecNumber evidence="2">2.7.13.3</ecNumber>
    </recommendedName>
</protein>
<comment type="caution">
    <text evidence="19">The sequence shown here is derived from an EMBL/GenBank/DDBJ whole genome shotgun (WGS) entry which is preliminary data.</text>
</comment>
<dbReference type="Pfam" id="PF08447">
    <property type="entry name" value="PAS_3"/>
    <property type="match status" value="1"/>
</dbReference>
<reference evidence="19" key="1">
    <citation type="submission" date="2020-10" db="EMBL/GenBank/DDBJ databases">
        <authorList>
            <person name="Abbas A."/>
            <person name="Razzaq R."/>
            <person name="Waqas M."/>
            <person name="Abbas N."/>
            <person name="Nielsen T.K."/>
            <person name="Hansen L.H."/>
            <person name="Hussain S."/>
            <person name="Shahid M."/>
        </authorList>
    </citation>
    <scope>NUCLEOTIDE SEQUENCE</scope>
    <source>
        <strain evidence="19">S14</strain>
    </source>
</reference>
<dbReference type="SMART" id="SM00091">
    <property type="entry name" value="PAS"/>
    <property type="match status" value="2"/>
</dbReference>
<dbReference type="PROSITE" id="PS50113">
    <property type="entry name" value="PAC"/>
    <property type="match status" value="2"/>
</dbReference>
<dbReference type="Pfam" id="PF01590">
    <property type="entry name" value="GAF"/>
    <property type="match status" value="1"/>
</dbReference>
<dbReference type="Gene3D" id="3.30.450.20">
    <property type="entry name" value="PAS domain"/>
    <property type="match status" value="2"/>
</dbReference>
<dbReference type="SMART" id="SM00065">
    <property type="entry name" value="GAF"/>
    <property type="match status" value="1"/>
</dbReference>
<evidence type="ECO:0000256" key="9">
    <source>
        <dbReference type="ARBA" id="ARBA00022679"/>
    </source>
</evidence>
<dbReference type="PANTHER" id="PTHR41523">
    <property type="entry name" value="TWO-COMPONENT SYSTEM SENSOR PROTEIN"/>
    <property type="match status" value="1"/>
</dbReference>
<keyword evidence="20" id="KW-1185">Reference proteome</keyword>
<keyword evidence="8" id="KW-0288">FMN</keyword>
<gene>
    <name evidence="19" type="ORF">IHQ68_13790</name>
</gene>
<organism evidence="19 20">
    <name type="scientific">Chelatococcus sambhunathii</name>
    <dbReference type="NCBI Taxonomy" id="363953"/>
    <lineage>
        <taxon>Bacteria</taxon>
        <taxon>Pseudomonadati</taxon>
        <taxon>Pseudomonadota</taxon>
        <taxon>Alphaproteobacteria</taxon>
        <taxon>Hyphomicrobiales</taxon>
        <taxon>Chelatococcaceae</taxon>
        <taxon>Chelatococcus</taxon>
    </lineage>
</organism>
<dbReference type="InterPro" id="IPR036890">
    <property type="entry name" value="HATPase_C_sf"/>
</dbReference>
<keyword evidence="7" id="KW-0285">Flavoprotein</keyword>
<dbReference type="InterPro" id="IPR029016">
    <property type="entry name" value="GAF-like_dom_sf"/>
</dbReference>
<proteinExistence type="predicted"/>
<dbReference type="InterPro" id="IPR001610">
    <property type="entry name" value="PAC"/>
</dbReference>
<comment type="catalytic activity">
    <reaction evidence="1">
        <text>ATP + protein L-histidine = ADP + protein N-phospho-L-histidine.</text>
        <dbReference type="EC" id="2.7.13.3"/>
    </reaction>
</comment>
<dbReference type="EC" id="2.7.13.3" evidence="2"/>
<dbReference type="InterPro" id="IPR000014">
    <property type="entry name" value="PAS"/>
</dbReference>
<evidence type="ECO:0000256" key="5">
    <source>
        <dbReference type="ARBA" id="ARBA00022553"/>
    </source>
</evidence>
<evidence type="ECO:0000256" key="3">
    <source>
        <dbReference type="ARBA" id="ARBA00021740"/>
    </source>
</evidence>